<accession>A0A285J7G1</accession>
<dbReference type="InterPro" id="IPR021508">
    <property type="entry name" value="Gp17-like"/>
</dbReference>
<reference evidence="2 3" key="1">
    <citation type="submission" date="2017-09" db="EMBL/GenBank/DDBJ databases">
        <authorList>
            <person name="Ehlers B."/>
            <person name="Leendertz F.H."/>
        </authorList>
    </citation>
    <scope>NUCLEOTIDE SEQUENCE [LARGE SCALE GENOMIC DNA]</scope>
    <source>
        <strain evidence="2 3">CGMCC 1.12662</strain>
    </source>
</reference>
<evidence type="ECO:0000313" key="2">
    <source>
        <dbReference type="EMBL" id="SNY55993.1"/>
    </source>
</evidence>
<organism evidence="2 3">
    <name type="scientific">Pseudooceanicola antarcticus</name>
    <dbReference type="NCBI Taxonomy" id="1247613"/>
    <lineage>
        <taxon>Bacteria</taxon>
        <taxon>Pseudomonadati</taxon>
        <taxon>Pseudomonadota</taxon>
        <taxon>Alphaproteobacteria</taxon>
        <taxon>Rhodobacterales</taxon>
        <taxon>Paracoccaceae</taxon>
        <taxon>Pseudooceanicola</taxon>
    </lineage>
</organism>
<proteinExistence type="predicted"/>
<dbReference type="OrthoDB" id="7644395at2"/>
<dbReference type="Gene3D" id="3.30.2000.30">
    <property type="match status" value="1"/>
</dbReference>
<reference evidence="1 4" key="2">
    <citation type="journal article" date="2018" name="Int. J. Syst. Evol. Microbiol.">
        <title>Pseudooceanicola lipolyticus sp. nov., a marine alphaproteobacterium, reclassification of Oceanicola flagellatus as Pseudooceanicola flagellatus comb. nov. and emended description of the genus Pseudooceanicola.</title>
        <authorList>
            <person name="Huang M.-M."/>
            <person name="Guo L.-L."/>
            <person name="Wu Y.-H."/>
            <person name="Lai Q.-L."/>
            <person name="Shao Z.-Z."/>
            <person name="Wang C.-S."/>
            <person name="Wu M."/>
            <person name="Xu X.-W."/>
        </authorList>
    </citation>
    <scope>NUCLEOTIDE SEQUENCE [LARGE SCALE GENOMIC DNA]</scope>
    <source>
        <strain evidence="1 4">Ar-45</strain>
    </source>
</reference>
<dbReference type="Proteomes" id="UP000231655">
    <property type="component" value="Unassembled WGS sequence"/>
</dbReference>
<dbReference type="Proteomes" id="UP000231702">
    <property type="component" value="Unassembled WGS sequence"/>
</dbReference>
<evidence type="ECO:0000313" key="1">
    <source>
        <dbReference type="EMBL" id="PJE26977.1"/>
    </source>
</evidence>
<dbReference type="EMBL" id="OBEA01000006">
    <property type="protein sequence ID" value="SNY55993.1"/>
    <property type="molecule type" value="Genomic_DNA"/>
</dbReference>
<sequence length="136" mass="14418">MSYAVSAALQAALYGQLSTNAVLMALVGSDIFDAPPQGTPPATYVSLGPELVRDWSTVCGSGAEHDLTISVVTTEAGFQTAKEVAAAISDALELPMPALSRGHLVSLNFLKARARRDEAGQLRRIDLSYRARVQDT</sequence>
<keyword evidence="4" id="KW-1185">Reference proteome</keyword>
<dbReference type="AlphaFoldDB" id="A0A285J7G1"/>
<evidence type="ECO:0000313" key="3">
    <source>
        <dbReference type="Proteomes" id="UP000231655"/>
    </source>
</evidence>
<dbReference type="RefSeq" id="WP_097146862.1">
    <property type="nucleotide sequence ID" value="NZ_OBEA01000006.1"/>
</dbReference>
<dbReference type="Pfam" id="PF11367">
    <property type="entry name" value="Tail_completion_gp17"/>
    <property type="match status" value="1"/>
</dbReference>
<protein>
    <submittedName>
        <fullName evidence="1">DUF3168 domain-containing protein</fullName>
    </submittedName>
</protein>
<name>A0A285J7G1_9RHOB</name>
<dbReference type="EMBL" id="PGTD01000018">
    <property type="protein sequence ID" value="PJE26977.1"/>
    <property type="molecule type" value="Genomic_DNA"/>
</dbReference>
<evidence type="ECO:0000313" key="4">
    <source>
        <dbReference type="Proteomes" id="UP000231702"/>
    </source>
</evidence>
<dbReference type="InterPro" id="IPR053745">
    <property type="entry name" value="Viral_Tail_Comp_sf"/>
</dbReference>
<gene>
    <name evidence="1" type="ORF">CVM39_16760</name>
    <name evidence="2" type="ORF">SAMN06297129_3165</name>
</gene>